<dbReference type="EMBL" id="JAVRRL010000065">
    <property type="protein sequence ID" value="KAK5109380.1"/>
    <property type="molecule type" value="Genomic_DNA"/>
</dbReference>
<evidence type="ECO:0000313" key="3">
    <source>
        <dbReference type="Proteomes" id="UP001310890"/>
    </source>
</evidence>
<sequence>MTSPLPPQPHARNDTLLQTSPICLETAKPESKPQPPPSQTLENIPRYPVSPSGGESGEPYQCYVDSANRIWKTFWDGPSMRYPDLHKTILHPIDLSPEAAAAWSKTKLLALGANAVIRAYEEEKESAHPILKFAHPNSTARQLLQHEFEVMQTLSSLCLPGIAKTHPTPLVDEEGIFGFRLQRLYPIPFTEIQNYTRDLQILLEGLHIRGYCHGDVGPSNVMRNSQGGAGDD</sequence>
<comment type="caution">
    <text evidence="2">The sequence shown here is derived from an EMBL/GenBank/DDBJ whole genome shotgun (WGS) entry which is preliminary data.</text>
</comment>
<dbReference type="Proteomes" id="UP001310890">
    <property type="component" value="Unassembled WGS sequence"/>
</dbReference>
<evidence type="ECO:0008006" key="4">
    <source>
        <dbReference type="Google" id="ProtNLM"/>
    </source>
</evidence>
<evidence type="ECO:0000313" key="2">
    <source>
        <dbReference type="EMBL" id="KAK5109380.1"/>
    </source>
</evidence>
<protein>
    <recommendedName>
        <fullName evidence="4">Protein kinase domain-containing protein</fullName>
    </recommendedName>
</protein>
<dbReference type="AlphaFoldDB" id="A0AAN7TEZ8"/>
<dbReference type="SUPFAM" id="SSF56112">
    <property type="entry name" value="Protein kinase-like (PK-like)"/>
    <property type="match status" value="1"/>
</dbReference>
<evidence type="ECO:0000256" key="1">
    <source>
        <dbReference type="SAM" id="MobiDB-lite"/>
    </source>
</evidence>
<gene>
    <name evidence="2" type="ORF">LTR62_007046</name>
</gene>
<accession>A0AAN7TEZ8</accession>
<dbReference type="InterPro" id="IPR011009">
    <property type="entry name" value="Kinase-like_dom_sf"/>
</dbReference>
<name>A0AAN7TEZ8_9PEZI</name>
<proteinExistence type="predicted"/>
<organism evidence="2 3">
    <name type="scientific">Meristemomyces frigidus</name>
    <dbReference type="NCBI Taxonomy" id="1508187"/>
    <lineage>
        <taxon>Eukaryota</taxon>
        <taxon>Fungi</taxon>
        <taxon>Dikarya</taxon>
        <taxon>Ascomycota</taxon>
        <taxon>Pezizomycotina</taxon>
        <taxon>Dothideomycetes</taxon>
        <taxon>Dothideomycetidae</taxon>
        <taxon>Mycosphaerellales</taxon>
        <taxon>Teratosphaeriaceae</taxon>
        <taxon>Meristemomyces</taxon>
    </lineage>
</organism>
<reference evidence="2" key="1">
    <citation type="submission" date="2023-08" db="EMBL/GenBank/DDBJ databases">
        <title>Black Yeasts Isolated from many extreme environments.</title>
        <authorList>
            <person name="Coleine C."/>
            <person name="Stajich J.E."/>
            <person name="Selbmann L."/>
        </authorList>
    </citation>
    <scope>NUCLEOTIDE SEQUENCE</scope>
    <source>
        <strain evidence="2">CCFEE 5401</strain>
    </source>
</reference>
<feature type="region of interest" description="Disordered" evidence="1">
    <location>
        <begin position="24"/>
        <end position="55"/>
    </location>
</feature>